<name>L9X956_9EURY</name>
<keyword evidence="7" id="KW-0472">Membrane</keyword>
<accession>L9X956</accession>
<dbReference type="PRINTS" id="PR00344">
    <property type="entry name" value="BCTRLSENSOR"/>
</dbReference>
<evidence type="ECO:0000256" key="3">
    <source>
        <dbReference type="ARBA" id="ARBA00022553"/>
    </source>
</evidence>
<dbReference type="AlphaFoldDB" id="L9X956"/>
<keyword evidence="10" id="KW-1185">Reference proteome</keyword>
<feature type="transmembrane region" description="Helical" evidence="7">
    <location>
        <begin position="12"/>
        <end position="30"/>
    </location>
</feature>
<feature type="domain" description="Histidine kinase" evidence="8">
    <location>
        <begin position="300"/>
        <end position="513"/>
    </location>
</feature>
<dbReference type="InterPro" id="IPR000014">
    <property type="entry name" value="PAS"/>
</dbReference>
<dbReference type="InterPro" id="IPR013656">
    <property type="entry name" value="PAS_4"/>
</dbReference>
<feature type="transmembrane region" description="Helical" evidence="7">
    <location>
        <begin position="42"/>
        <end position="61"/>
    </location>
</feature>
<protein>
    <recommendedName>
        <fullName evidence="2">histidine kinase</fullName>
        <ecNumber evidence="2">2.7.13.3</ecNumber>
    </recommendedName>
</protein>
<dbReference type="SUPFAM" id="SSF47384">
    <property type="entry name" value="Homodimeric domain of signal transducing histidine kinase"/>
    <property type="match status" value="1"/>
</dbReference>
<dbReference type="SMART" id="SM00388">
    <property type="entry name" value="HisKA"/>
    <property type="match status" value="1"/>
</dbReference>
<reference evidence="9 10" key="1">
    <citation type="journal article" date="2014" name="PLoS Genet.">
        <title>Phylogenetically driven sequencing of extremely halophilic archaea reveals strategies for static and dynamic osmo-response.</title>
        <authorList>
            <person name="Becker E.A."/>
            <person name="Seitzer P.M."/>
            <person name="Tritt A."/>
            <person name="Larsen D."/>
            <person name="Krusor M."/>
            <person name="Yao A.I."/>
            <person name="Wu D."/>
            <person name="Madern D."/>
            <person name="Eisen J.A."/>
            <person name="Darling A.E."/>
            <person name="Facciotti M.T."/>
        </authorList>
    </citation>
    <scope>NUCLEOTIDE SEQUENCE [LARGE SCALE GENOMIC DNA]</scope>
    <source>
        <strain evidence="9 10">DSM 18795</strain>
    </source>
</reference>
<dbReference type="PATRIC" id="fig|1227498.3.peg.2426"/>
<dbReference type="InterPro" id="IPR035965">
    <property type="entry name" value="PAS-like_dom_sf"/>
</dbReference>
<dbReference type="OrthoDB" id="106630at2157"/>
<dbReference type="InterPro" id="IPR052162">
    <property type="entry name" value="Sensor_kinase/Photoreceptor"/>
</dbReference>
<evidence type="ECO:0000259" key="8">
    <source>
        <dbReference type="PROSITE" id="PS50109"/>
    </source>
</evidence>
<dbReference type="Pfam" id="PF02518">
    <property type="entry name" value="HATPase_c"/>
    <property type="match status" value="1"/>
</dbReference>
<dbReference type="EMBL" id="AOIA01000115">
    <property type="protein sequence ID" value="ELY58255.1"/>
    <property type="molecule type" value="Genomic_DNA"/>
</dbReference>
<dbReference type="InterPro" id="IPR003594">
    <property type="entry name" value="HATPase_dom"/>
</dbReference>
<sequence>MNGRSVLRWGPAAVGILFILSLGVSVYHLWAHDAPLVPTILGQWSLVALSALFGLAGYYAFANVKGSSGYDIIGTRTTGGYVLAGLASGGYSLHQHLTPEAAIDPDVILFQATFVTLVGGVGGLVVGLETARRKQSIAELEATTTELESTQAQIRTEKQRFESLFQNAPSAIVDLRYSDGELTVVRANAVFEEFPGHTSAAAEGENLFETVPLRETETESEVRAHIAEQESYETEVTVDRSSGGGHYKLRVVPYEVGTANRRAFALYTDVTELRRTKQELNESVERLEASNERLEQFAYAVSHDLQEPLRMISSYLELLEDRYEDALDEDAAEFIEFAVDGADRMQAMIESLLEYSRVETRGAPFEPTDAEAVLEDVLTDLQPHIEESEATITVEELPTVTADADQLAQVFRNLVSNALKYSGDEAPQIQVGAERADGKWQFAVADQGIGIDPEQRERIFDVFQTAHTDEEGSDSGIGLALCDRIAERHGGEIWVESEPGNGAIFHFTMPASGEQPTVVGNSSSTRGE</sequence>
<dbReference type="CDD" id="cd00082">
    <property type="entry name" value="HisKA"/>
    <property type="match status" value="1"/>
</dbReference>
<comment type="caution">
    <text evidence="9">The sequence shown here is derived from an EMBL/GenBank/DDBJ whole genome shotgun (WGS) entry which is preliminary data.</text>
</comment>
<proteinExistence type="predicted"/>
<evidence type="ECO:0000256" key="5">
    <source>
        <dbReference type="ARBA" id="ARBA00022777"/>
    </source>
</evidence>
<evidence type="ECO:0000256" key="1">
    <source>
        <dbReference type="ARBA" id="ARBA00000085"/>
    </source>
</evidence>
<evidence type="ECO:0000256" key="6">
    <source>
        <dbReference type="SAM" id="Coils"/>
    </source>
</evidence>
<dbReference type="InterPro" id="IPR004358">
    <property type="entry name" value="Sig_transdc_His_kin-like_C"/>
</dbReference>
<dbReference type="Gene3D" id="3.30.565.10">
    <property type="entry name" value="Histidine kinase-like ATPase, C-terminal domain"/>
    <property type="match status" value="1"/>
</dbReference>
<dbReference type="PANTHER" id="PTHR43304">
    <property type="entry name" value="PHYTOCHROME-LIKE PROTEIN CPH1"/>
    <property type="match status" value="1"/>
</dbReference>
<dbReference type="FunFam" id="3.30.565.10:FF:000006">
    <property type="entry name" value="Sensor histidine kinase WalK"/>
    <property type="match status" value="1"/>
</dbReference>
<evidence type="ECO:0000256" key="7">
    <source>
        <dbReference type="SAM" id="Phobius"/>
    </source>
</evidence>
<dbReference type="Pfam" id="PF08448">
    <property type="entry name" value="PAS_4"/>
    <property type="match status" value="1"/>
</dbReference>
<evidence type="ECO:0000256" key="4">
    <source>
        <dbReference type="ARBA" id="ARBA00022679"/>
    </source>
</evidence>
<dbReference type="RefSeq" id="WP_008423898.1">
    <property type="nucleotide sequence ID" value="NZ_AOIA01000115.1"/>
</dbReference>
<keyword evidence="4" id="KW-0808">Transferase</keyword>
<keyword evidence="7" id="KW-1133">Transmembrane helix</keyword>
<dbReference type="GO" id="GO:0000155">
    <property type="term" value="F:phosphorelay sensor kinase activity"/>
    <property type="evidence" value="ECO:0007669"/>
    <property type="project" value="InterPro"/>
</dbReference>
<dbReference type="Proteomes" id="UP000011531">
    <property type="component" value="Unassembled WGS sequence"/>
</dbReference>
<dbReference type="NCBIfam" id="TIGR00229">
    <property type="entry name" value="sensory_box"/>
    <property type="match status" value="1"/>
</dbReference>
<evidence type="ECO:0000313" key="9">
    <source>
        <dbReference type="EMBL" id="ELY58255.1"/>
    </source>
</evidence>
<dbReference type="EC" id="2.7.13.3" evidence="2"/>
<dbReference type="Pfam" id="PF00512">
    <property type="entry name" value="HisKA"/>
    <property type="match status" value="1"/>
</dbReference>
<keyword evidence="5 9" id="KW-0418">Kinase</keyword>
<evidence type="ECO:0000256" key="2">
    <source>
        <dbReference type="ARBA" id="ARBA00012438"/>
    </source>
</evidence>
<gene>
    <name evidence="9" type="ORF">C492_12509</name>
</gene>
<organism evidence="9 10">
    <name type="scientific">Natronococcus jeotgali DSM 18795</name>
    <dbReference type="NCBI Taxonomy" id="1227498"/>
    <lineage>
        <taxon>Archaea</taxon>
        <taxon>Methanobacteriati</taxon>
        <taxon>Methanobacteriota</taxon>
        <taxon>Stenosarchaea group</taxon>
        <taxon>Halobacteria</taxon>
        <taxon>Halobacteriales</taxon>
        <taxon>Natrialbaceae</taxon>
        <taxon>Natronococcus</taxon>
    </lineage>
</organism>
<evidence type="ECO:0000313" key="10">
    <source>
        <dbReference type="Proteomes" id="UP000011531"/>
    </source>
</evidence>
<dbReference type="InterPro" id="IPR005467">
    <property type="entry name" value="His_kinase_dom"/>
</dbReference>
<dbReference type="InterPro" id="IPR003661">
    <property type="entry name" value="HisK_dim/P_dom"/>
</dbReference>
<dbReference type="SUPFAM" id="SSF55785">
    <property type="entry name" value="PYP-like sensor domain (PAS domain)"/>
    <property type="match status" value="1"/>
</dbReference>
<keyword evidence="3" id="KW-0597">Phosphoprotein</keyword>
<dbReference type="PANTHER" id="PTHR43304:SF1">
    <property type="entry name" value="PAC DOMAIN-CONTAINING PROTEIN"/>
    <property type="match status" value="1"/>
</dbReference>
<feature type="coiled-coil region" evidence="6">
    <location>
        <begin position="133"/>
        <end position="160"/>
    </location>
</feature>
<feature type="coiled-coil region" evidence="6">
    <location>
        <begin position="270"/>
        <end position="297"/>
    </location>
</feature>
<keyword evidence="7" id="KW-0812">Transmembrane</keyword>
<feature type="transmembrane region" description="Helical" evidence="7">
    <location>
        <begin position="108"/>
        <end position="128"/>
    </location>
</feature>
<dbReference type="SMART" id="SM00387">
    <property type="entry name" value="HATPase_c"/>
    <property type="match status" value="1"/>
</dbReference>
<dbReference type="SUPFAM" id="SSF55874">
    <property type="entry name" value="ATPase domain of HSP90 chaperone/DNA topoisomerase II/histidine kinase"/>
    <property type="match status" value="1"/>
</dbReference>
<keyword evidence="6" id="KW-0175">Coiled coil</keyword>
<dbReference type="STRING" id="1227498.C492_12509"/>
<dbReference type="Gene3D" id="1.10.287.130">
    <property type="match status" value="1"/>
</dbReference>
<dbReference type="Gene3D" id="3.30.450.20">
    <property type="entry name" value="PAS domain"/>
    <property type="match status" value="1"/>
</dbReference>
<comment type="catalytic activity">
    <reaction evidence="1">
        <text>ATP + protein L-histidine = ADP + protein N-phospho-L-histidine.</text>
        <dbReference type="EC" id="2.7.13.3"/>
    </reaction>
</comment>
<dbReference type="InterPro" id="IPR036890">
    <property type="entry name" value="HATPase_C_sf"/>
</dbReference>
<dbReference type="InterPro" id="IPR036097">
    <property type="entry name" value="HisK_dim/P_sf"/>
</dbReference>
<feature type="transmembrane region" description="Helical" evidence="7">
    <location>
        <begin position="73"/>
        <end position="93"/>
    </location>
</feature>
<dbReference type="PROSITE" id="PS50109">
    <property type="entry name" value="HIS_KIN"/>
    <property type="match status" value="1"/>
</dbReference>